<keyword evidence="2" id="KW-1185">Reference proteome</keyword>
<dbReference type="PANTHER" id="PTHR17985:SF8">
    <property type="entry name" value="TRANSPORT AND GOLGI ORGANIZATION PROTEIN 2 HOMOLOG"/>
    <property type="match status" value="1"/>
</dbReference>
<gene>
    <name evidence="1" type="ORF">EHS24_000687</name>
</gene>
<dbReference type="PANTHER" id="PTHR17985">
    <property type="entry name" value="SER/THR-RICH PROTEIN T10 IN DGCR REGION"/>
    <property type="match status" value="1"/>
</dbReference>
<proteinExistence type="predicted"/>
<dbReference type="Pfam" id="PF05742">
    <property type="entry name" value="TANGO2"/>
    <property type="match status" value="1"/>
</dbReference>
<dbReference type="GO" id="GO:0005794">
    <property type="term" value="C:Golgi apparatus"/>
    <property type="evidence" value="ECO:0007669"/>
    <property type="project" value="TreeGrafter"/>
</dbReference>
<dbReference type="GO" id="GO:0009306">
    <property type="term" value="P:protein secretion"/>
    <property type="evidence" value="ECO:0007669"/>
    <property type="project" value="TreeGrafter"/>
</dbReference>
<name>A0A427YAH9_9TREE</name>
<dbReference type="RefSeq" id="XP_028480367.1">
    <property type="nucleotide sequence ID" value="XM_028616510.1"/>
</dbReference>
<evidence type="ECO:0000313" key="1">
    <source>
        <dbReference type="EMBL" id="RSH88159.1"/>
    </source>
</evidence>
<comment type="caution">
    <text evidence="1">The sequence shown here is derived from an EMBL/GenBank/DDBJ whole genome shotgun (WGS) entry which is preliminary data.</text>
</comment>
<dbReference type="EMBL" id="RSCE01000001">
    <property type="protein sequence ID" value="RSH88159.1"/>
    <property type="molecule type" value="Genomic_DNA"/>
</dbReference>
<dbReference type="InterPro" id="IPR008551">
    <property type="entry name" value="TANGO2"/>
</dbReference>
<dbReference type="OrthoDB" id="191601at2759"/>
<dbReference type="GO" id="GO:0007030">
    <property type="term" value="P:Golgi organization"/>
    <property type="evidence" value="ECO:0007669"/>
    <property type="project" value="TreeGrafter"/>
</dbReference>
<reference evidence="1 2" key="1">
    <citation type="submission" date="2018-11" db="EMBL/GenBank/DDBJ databases">
        <title>Genome sequence of Apiotrichum porosum DSM 27194.</title>
        <authorList>
            <person name="Aliyu H."/>
            <person name="Gorte O."/>
            <person name="Ochsenreither K."/>
        </authorList>
    </citation>
    <scope>NUCLEOTIDE SEQUENCE [LARGE SCALE GENOMIC DNA]</scope>
    <source>
        <strain evidence="1 2">DSM 27194</strain>
    </source>
</reference>
<evidence type="ECO:0000313" key="2">
    <source>
        <dbReference type="Proteomes" id="UP000279236"/>
    </source>
</evidence>
<organism evidence="1 2">
    <name type="scientific">Apiotrichum porosum</name>
    <dbReference type="NCBI Taxonomy" id="105984"/>
    <lineage>
        <taxon>Eukaryota</taxon>
        <taxon>Fungi</taxon>
        <taxon>Dikarya</taxon>
        <taxon>Basidiomycota</taxon>
        <taxon>Agaricomycotina</taxon>
        <taxon>Tremellomycetes</taxon>
        <taxon>Trichosporonales</taxon>
        <taxon>Trichosporonaceae</taxon>
        <taxon>Apiotrichum</taxon>
    </lineage>
</organism>
<dbReference type="GeneID" id="39585230"/>
<accession>A0A427YAH9</accession>
<dbReference type="Proteomes" id="UP000279236">
    <property type="component" value="Unassembled WGS sequence"/>
</dbReference>
<sequence>MCIVFYTLAQPGYKLVLAANRDEFLDRPASDAAWHNFDADGTDDNWVLCGRDLGSPDKGTWMGITKDLRIGTLTNIRYPIVPPPPDAHSRGLFLKDYLAPPPDKRPNLDEYMLSLTPEAYTGFNLLLFDLSKADPEVGYLSNRTTPAYMHPELAGCHGMSNSPWAEPYPKVVDGQVRMKATLEEWTKQGGDEDDLIERMVTLLSPAPVVHDTQDLTSATRVMPIVIPQAEVSETTGNPRWYGTRISSVILVKDNGQVTFIERDRSVLDSDGHVQPGVQSKERRFQFQAILS</sequence>
<dbReference type="AlphaFoldDB" id="A0A427YAH9"/>
<protein>
    <submittedName>
        <fullName evidence="1">Uncharacterized protein</fullName>
    </submittedName>
</protein>